<dbReference type="AlphaFoldDB" id="A0AAV1I9V1"/>
<dbReference type="Proteomes" id="UP001314263">
    <property type="component" value="Unassembled WGS sequence"/>
</dbReference>
<accession>A0AAV1I9V1</accession>
<organism evidence="1 2">
    <name type="scientific">Coccomyxa viridis</name>
    <dbReference type="NCBI Taxonomy" id="1274662"/>
    <lineage>
        <taxon>Eukaryota</taxon>
        <taxon>Viridiplantae</taxon>
        <taxon>Chlorophyta</taxon>
        <taxon>core chlorophytes</taxon>
        <taxon>Trebouxiophyceae</taxon>
        <taxon>Trebouxiophyceae incertae sedis</taxon>
        <taxon>Coccomyxaceae</taxon>
        <taxon>Coccomyxa</taxon>
    </lineage>
</organism>
<gene>
    <name evidence="1" type="ORF">CVIRNUC_007186</name>
</gene>
<evidence type="ECO:0000313" key="2">
    <source>
        <dbReference type="Proteomes" id="UP001314263"/>
    </source>
</evidence>
<reference evidence="1 2" key="1">
    <citation type="submission" date="2023-10" db="EMBL/GenBank/DDBJ databases">
        <authorList>
            <person name="Maclean D."/>
            <person name="Macfadyen A."/>
        </authorList>
    </citation>
    <scope>NUCLEOTIDE SEQUENCE [LARGE SCALE GENOMIC DNA]</scope>
</reference>
<sequence length="79" mass="8433">MAVLDIFSSLSAPAAKPSSKAAAPLEQSPPQPAVLEVVRAEDVTTLPANARTLLPKPCRDTSFLSLDFALFTETMCWEA</sequence>
<evidence type="ECO:0000313" key="1">
    <source>
        <dbReference type="EMBL" id="CAK0783983.1"/>
    </source>
</evidence>
<comment type="caution">
    <text evidence="1">The sequence shown here is derived from an EMBL/GenBank/DDBJ whole genome shotgun (WGS) entry which is preliminary data.</text>
</comment>
<protein>
    <submittedName>
        <fullName evidence="1">Uncharacterized protein</fullName>
    </submittedName>
</protein>
<keyword evidence="2" id="KW-1185">Reference proteome</keyword>
<name>A0AAV1I9V1_9CHLO</name>
<proteinExistence type="predicted"/>
<dbReference type="EMBL" id="CAUYUE010000009">
    <property type="protein sequence ID" value="CAK0783983.1"/>
    <property type="molecule type" value="Genomic_DNA"/>
</dbReference>